<name>A0A561QSE8_9HYPH</name>
<dbReference type="Proteomes" id="UP000320653">
    <property type="component" value="Unassembled WGS sequence"/>
</dbReference>
<reference evidence="2 3" key="1">
    <citation type="submission" date="2019-06" db="EMBL/GenBank/DDBJ databases">
        <title>Sorghum-associated microbial communities from plants grown in Nebraska, USA.</title>
        <authorList>
            <person name="Schachtman D."/>
        </authorList>
    </citation>
    <scope>NUCLEOTIDE SEQUENCE [LARGE SCALE GENOMIC DNA]</scope>
    <source>
        <strain evidence="2 3">1225</strain>
    </source>
</reference>
<feature type="signal peptide" evidence="1">
    <location>
        <begin position="1"/>
        <end position="23"/>
    </location>
</feature>
<proteinExistence type="predicted"/>
<dbReference type="AlphaFoldDB" id="A0A561QSE8"/>
<protein>
    <submittedName>
        <fullName evidence="2">Uncharacterized protein</fullName>
    </submittedName>
</protein>
<feature type="chain" id="PRO_5021789598" evidence="1">
    <location>
        <begin position="24"/>
        <end position="139"/>
    </location>
</feature>
<dbReference type="RefSeq" id="WP_186458315.1">
    <property type="nucleotide sequence ID" value="NZ_VIWP01000004.1"/>
</dbReference>
<organism evidence="2 3">
    <name type="scientific">Neorhizobium alkalisoli</name>
    <dbReference type="NCBI Taxonomy" id="528178"/>
    <lineage>
        <taxon>Bacteria</taxon>
        <taxon>Pseudomonadati</taxon>
        <taxon>Pseudomonadota</taxon>
        <taxon>Alphaproteobacteria</taxon>
        <taxon>Hyphomicrobiales</taxon>
        <taxon>Rhizobiaceae</taxon>
        <taxon>Rhizobium/Agrobacterium group</taxon>
        <taxon>Neorhizobium</taxon>
    </lineage>
</organism>
<evidence type="ECO:0000313" key="3">
    <source>
        <dbReference type="Proteomes" id="UP000320653"/>
    </source>
</evidence>
<sequence>MRSFVTSAVFGFSFGLSALSALAQSSVTVEHSNGLIESYRAYIGRDDLFNSSGVRLTKPWQIIRQDRANFYVYGIRDRDDEADTFFADAANRQALEVMLRNGSMSGEAARMIVQGGVWIDVEIYGRGSSGRWINVTVRD</sequence>
<keyword evidence="1" id="KW-0732">Signal</keyword>
<accession>A0A561QSE8</accession>
<comment type="caution">
    <text evidence="2">The sequence shown here is derived from an EMBL/GenBank/DDBJ whole genome shotgun (WGS) entry which is preliminary data.</text>
</comment>
<evidence type="ECO:0000256" key="1">
    <source>
        <dbReference type="SAM" id="SignalP"/>
    </source>
</evidence>
<gene>
    <name evidence="2" type="ORF">FHW37_104594</name>
</gene>
<dbReference type="EMBL" id="VIWP01000004">
    <property type="protein sequence ID" value="TWF53315.1"/>
    <property type="molecule type" value="Genomic_DNA"/>
</dbReference>
<evidence type="ECO:0000313" key="2">
    <source>
        <dbReference type="EMBL" id="TWF53315.1"/>
    </source>
</evidence>
<keyword evidence="3" id="KW-1185">Reference proteome</keyword>